<dbReference type="OrthoDB" id="10437022at2759"/>
<feature type="transmembrane region" description="Helical" evidence="1">
    <location>
        <begin position="446"/>
        <end position="465"/>
    </location>
</feature>
<accession>A0A9P4PCK3</accession>
<keyword evidence="1" id="KW-1133">Transmembrane helix</keyword>
<keyword evidence="3" id="KW-1185">Reference proteome</keyword>
<protein>
    <submittedName>
        <fullName evidence="2">Uncharacterized protein</fullName>
    </submittedName>
</protein>
<gene>
    <name evidence="2" type="ORF">P171DRAFT_434009</name>
</gene>
<keyword evidence="1" id="KW-0472">Membrane</keyword>
<dbReference type="EMBL" id="MU001504">
    <property type="protein sequence ID" value="KAF2442525.1"/>
    <property type="molecule type" value="Genomic_DNA"/>
</dbReference>
<proteinExistence type="predicted"/>
<evidence type="ECO:0000313" key="3">
    <source>
        <dbReference type="Proteomes" id="UP000799764"/>
    </source>
</evidence>
<evidence type="ECO:0000256" key="1">
    <source>
        <dbReference type="SAM" id="Phobius"/>
    </source>
</evidence>
<feature type="transmembrane region" description="Helical" evidence="1">
    <location>
        <begin position="471"/>
        <end position="492"/>
    </location>
</feature>
<keyword evidence="1" id="KW-0812">Transmembrane</keyword>
<dbReference type="Proteomes" id="UP000799764">
    <property type="component" value="Unassembled WGS sequence"/>
</dbReference>
<name>A0A9P4PCK3_9PLEO</name>
<sequence>MVTVGSGEKERHFQSAYRTKIVDLSTYNKKAAADERRWTTSYANFENQNPPPAYYHASPLMRLPTELRLRILAHILFDPDEINFTFPLPSSKGLFMEAVQQHAVQIPSSCLKRSLGYPLRALISLGHNSGPAPQWKDQTFVEITQKDPGDPRKRSNARKVYAQIEGECVHRRRICLLCHIHCYCRKHHRVSYNRTNGQVLRVCKGMYYDALPVLYKLNVFAFENAYEMGAVLHAMGPGRAFIRYVDVRSQLFHGGMLWDYMMPCKTIRQLYFPESFVYAMKRGGQRLPVDKDRGIEFFVGWMIRGGEAFFDMVRTRERGLNDPHEVLMWHGGCKDAAMNRKASEELRARLNGNKKAGPSTPTQSHFLPVFTNSLPTSSSSPIEHYVWKDSPLGPEQTAPSLLSRHCWRLYYPALRLSIFSDAVRHKYVQTKDELSRLKRLPTIQNAVGFTMIVITTGAEVVLLLIMGVPLFLVTGTLVSIVLAIGLFVKLVWDTVNFITFQIPRPWGMLINTPAPSTGRRHTGNWRPRG</sequence>
<dbReference type="AlphaFoldDB" id="A0A9P4PCK3"/>
<organism evidence="2 3">
    <name type="scientific">Karstenula rhodostoma CBS 690.94</name>
    <dbReference type="NCBI Taxonomy" id="1392251"/>
    <lineage>
        <taxon>Eukaryota</taxon>
        <taxon>Fungi</taxon>
        <taxon>Dikarya</taxon>
        <taxon>Ascomycota</taxon>
        <taxon>Pezizomycotina</taxon>
        <taxon>Dothideomycetes</taxon>
        <taxon>Pleosporomycetidae</taxon>
        <taxon>Pleosporales</taxon>
        <taxon>Massarineae</taxon>
        <taxon>Didymosphaeriaceae</taxon>
        <taxon>Karstenula</taxon>
    </lineage>
</organism>
<evidence type="ECO:0000313" key="2">
    <source>
        <dbReference type="EMBL" id="KAF2442525.1"/>
    </source>
</evidence>
<reference evidence="2" key="1">
    <citation type="journal article" date="2020" name="Stud. Mycol.">
        <title>101 Dothideomycetes genomes: a test case for predicting lifestyles and emergence of pathogens.</title>
        <authorList>
            <person name="Haridas S."/>
            <person name="Albert R."/>
            <person name="Binder M."/>
            <person name="Bloem J."/>
            <person name="Labutti K."/>
            <person name="Salamov A."/>
            <person name="Andreopoulos B."/>
            <person name="Baker S."/>
            <person name="Barry K."/>
            <person name="Bills G."/>
            <person name="Bluhm B."/>
            <person name="Cannon C."/>
            <person name="Castanera R."/>
            <person name="Culley D."/>
            <person name="Daum C."/>
            <person name="Ezra D."/>
            <person name="Gonzalez J."/>
            <person name="Henrissat B."/>
            <person name="Kuo A."/>
            <person name="Liang C."/>
            <person name="Lipzen A."/>
            <person name="Lutzoni F."/>
            <person name="Magnuson J."/>
            <person name="Mondo S."/>
            <person name="Nolan M."/>
            <person name="Ohm R."/>
            <person name="Pangilinan J."/>
            <person name="Park H.-J."/>
            <person name="Ramirez L."/>
            <person name="Alfaro M."/>
            <person name="Sun H."/>
            <person name="Tritt A."/>
            <person name="Yoshinaga Y."/>
            <person name="Zwiers L.-H."/>
            <person name="Turgeon B."/>
            <person name="Goodwin S."/>
            <person name="Spatafora J."/>
            <person name="Crous P."/>
            <person name="Grigoriev I."/>
        </authorList>
    </citation>
    <scope>NUCLEOTIDE SEQUENCE</scope>
    <source>
        <strain evidence="2">CBS 690.94</strain>
    </source>
</reference>
<comment type="caution">
    <text evidence="2">The sequence shown here is derived from an EMBL/GenBank/DDBJ whole genome shotgun (WGS) entry which is preliminary data.</text>
</comment>